<evidence type="ECO:0000313" key="1">
    <source>
        <dbReference type="EMBL" id="CDW82683.1"/>
    </source>
</evidence>
<dbReference type="InParanoid" id="A0A078ANZ8"/>
<name>A0A078ANZ8_STYLE</name>
<dbReference type="Proteomes" id="UP000039865">
    <property type="component" value="Unassembled WGS sequence"/>
</dbReference>
<protein>
    <submittedName>
        <fullName evidence="1">Uncharacterized protein</fullName>
    </submittedName>
</protein>
<proteinExistence type="predicted"/>
<organism evidence="1 2">
    <name type="scientific">Stylonychia lemnae</name>
    <name type="common">Ciliate</name>
    <dbReference type="NCBI Taxonomy" id="5949"/>
    <lineage>
        <taxon>Eukaryota</taxon>
        <taxon>Sar</taxon>
        <taxon>Alveolata</taxon>
        <taxon>Ciliophora</taxon>
        <taxon>Intramacronucleata</taxon>
        <taxon>Spirotrichea</taxon>
        <taxon>Stichotrichia</taxon>
        <taxon>Sporadotrichida</taxon>
        <taxon>Oxytrichidae</taxon>
        <taxon>Stylonychinae</taxon>
        <taxon>Stylonychia</taxon>
    </lineage>
</organism>
<dbReference type="OrthoDB" id="9988476at2759"/>
<dbReference type="AlphaFoldDB" id="A0A078ANZ8"/>
<evidence type="ECO:0000313" key="2">
    <source>
        <dbReference type="Proteomes" id="UP000039865"/>
    </source>
</evidence>
<sequence length="345" mass="38954">MGLCCSNQQSQKIMYQDSARKAILYIDDAQFKRSEDGQTITFNFWDNETVKGIKNNGWTCDGELLLKGGCQKGFNQEFQTYDEQGFFDLSYQFALCKDCAIAALEPQNLIKWNAYFSEDGIKRVFVLDYFIIVRKIIRGAGTYNNVPITIHGSNDLSTGDITLYKLIQGEEREIAFRGKRDQDFNIIRTKHVDKFGTGPLINDSGWGCDGRHIFEKCFGGITDFNQTSQKINTIAKSMVLIFAWNALSTFTSFWVQGESKGDMTFERLIIAKNKVFGNGGDKIGVFIISGTINQPNGQVVFRKQYLGKHFVTYVGVLSNKGKTVKGDWKIEGDSVIEGTFELQCE</sequence>
<reference evidence="1 2" key="1">
    <citation type="submission" date="2014-06" db="EMBL/GenBank/DDBJ databases">
        <authorList>
            <person name="Swart Estienne"/>
        </authorList>
    </citation>
    <scope>NUCLEOTIDE SEQUENCE [LARGE SCALE GENOMIC DNA]</scope>
    <source>
        <strain evidence="1 2">130c</strain>
    </source>
</reference>
<accession>A0A078ANZ8</accession>
<keyword evidence="2" id="KW-1185">Reference proteome</keyword>
<gene>
    <name evidence="1" type="primary">Contig11532.g12336</name>
    <name evidence="1" type="ORF">STYLEM_11716</name>
</gene>
<dbReference type="EMBL" id="CCKQ01011147">
    <property type="protein sequence ID" value="CDW82683.1"/>
    <property type="molecule type" value="Genomic_DNA"/>
</dbReference>